<evidence type="ECO:0000313" key="2">
    <source>
        <dbReference type="EMBL" id="SNY47619.1"/>
    </source>
</evidence>
<name>A0A285II20_9ACTN</name>
<reference evidence="2 3" key="1">
    <citation type="submission" date="2017-09" db="EMBL/GenBank/DDBJ databases">
        <authorList>
            <person name="Ehlers B."/>
            <person name="Leendertz F.H."/>
        </authorList>
    </citation>
    <scope>NUCLEOTIDE SEQUENCE [LARGE SCALE GENOMIC DNA]</scope>
    <source>
        <strain evidence="2 3">CGMCC 4.6857</strain>
    </source>
</reference>
<feature type="region of interest" description="Disordered" evidence="1">
    <location>
        <begin position="1"/>
        <end position="30"/>
    </location>
</feature>
<gene>
    <name evidence="2" type="ORF">SAMN05421748_108175</name>
</gene>
<evidence type="ECO:0000256" key="1">
    <source>
        <dbReference type="SAM" id="MobiDB-lite"/>
    </source>
</evidence>
<keyword evidence="3" id="KW-1185">Reference proteome</keyword>
<organism evidence="2 3">
    <name type="scientific">Paractinoplanes atraurantiacus</name>
    <dbReference type="NCBI Taxonomy" id="1036182"/>
    <lineage>
        <taxon>Bacteria</taxon>
        <taxon>Bacillati</taxon>
        <taxon>Actinomycetota</taxon>
        <taxon>Actinomycetes</taxon>
        <taxon>Micromonosporales</taxon>
        <taxon>Micromonosporaceae</taxon>
        <taxon>Paractinoplanes</taxon>
    </lineage>
</organism>
<proteinExistence type="predicted"/>
<dbReference type="AlphaFoldDB" id="A0A285II20"/>
<sequence length="44" mass="4733">MVTAKPGTPGSGTRLATASSPTRNHNNTMTEPVRFKLLTLFFAL</sequence>
<feature type="compositionally biased region" description="Polar residues" evidence="1">
    <location>
        <begin position="14"/>
        <end position="30"/>
    </location>
</feature>
<protein>
    <submittedName>
        <fullName evidence="2">Uncharacterized protein</fullName>
    </submittedName>
</protein>
<accession>A0A285II20</accession>
<evidence type="ECO:0000313" key="3">
    <source>
        <dbReference type="Proteomes" id="UP000219612"/>
    </source>
</evidence>
<dbReference type="EMBL" id="OBDY01000008">
    <property type="protein sequence ID" value="SNY47619.1"/>
    <property type="molecule type" value="Genomic_DNA"/>
</dbReference>
<dbReference type="Proteomes" id="UP000219612">
    <property type="component" value="Unassembled WGS sequence"/>
</dbReference>